<evidence type="ECO:0000256" key="4">
    <source>
        <dbReference type="ARBA" id="ARBA00023163"/>
    </source>
</evidence>
<dbReference type="CDD" id="cd05568">
    <property type="entry name" value="PTS_IIB_bgl_like"/>
    <property type="match status" value="1"/>
</dbReference>
<dbReference type="STRING" id="1413210.U472_01055"/>
<keyword evidence="1" id="KW-0677">Repeat</keyword>
<dbReference type="InterPro" id="IPR007737">
    <property type="entry name" value="Mga_HTH"/>
</dbReference>
<protein>
    <submittedName>
        <fullName evidence="7">Transcriptional antiterminator</fullName>
    </submittedName>
</protein>
<keyword evidence="2" id="KW-0805">Transcription regulation</keyword>
<dbReference type="OrthoDB" id="3175596at2"/>
<dbReference type="GO" id="GO:0003700">
    <property type="term" value="F:DNA-binding transcription factor activity"/>
    <property type="evidence" value="ECO:0007669"/>
    <property type="project" value="InterPro"/>
</dbReference>
<accession>A0A285G451</accession>
<feature type="domain" description="HTH deoR-type" evidence="5">
    <location>
        <begin position="5"/>
        <end position="66"/>
    </location>
</feature>
<dbReference type="EMBL" id="OBDZ01000004">
    <property type="protein sequence ID" value="SNY17201.1"/>
    <property type="molecule type" value="Genomic_DNA"/>
</dbReference>
<dbReference type="PANTHER" id="PTHR30185:SF18">
    <property type="entry name" value="TRANSCRIPTIONAL REGULATOR MTLR"/>
    <property type="match status" value="1"/>
</dbReference>
<evidence type="ECO:0000256" key="3">
    <source>
        <dbReference type="ARBA" id="ARBA00023159"/>
    </source>
</evidence>
<gene>
    <name evidence="7" type="ORF">SAMN06265827_104105</name>
</gene>
<dbReference type="Gene3D" id="1.10.1790.10">
    <property type="entry name" value="PRD domain"/>
    <property type="match status" value="1"/>
</dbReference>
<dbReference type="SMART" id="SM00420">
    <property type="entry name" value="HTH_DEOR"/>
    <property type="match status" value="1"/>
</dbReference>
<dbReference type="Pfam" id="PF05043">
    <property type="entry name" value="Mga"/>
    <property type="match status" value="1"/>
</dbReference>
<dbReference type="InterPro" id="IPR036634">
    <property type="entry name" value="PRD_sf"/>
</dbReference>
<evidence type="ECO:0000256" key="1">
    <source>
        <dbReference type="ARBA" id="ARBA00022737"/>
    </source>
</evidence>
<evidence type="ECO:0000313" key="7">
    <source>
        <dbReference type="EMBL" id="SNY17201.1"/>
    </source>
</evidence>
<evidence type="ECO:0000256" key="2">
    <source>
        <dbReference type="ARBA" id="ARBA00023015"/>
    </source>
</evidence>
<dbReference type="Pfam" id="PF08279">
    <property type="entry name" value="HTH_11"/>
    <property type="match status" value="1"/>
</dbReference>
<evidence type="ECO:0000259" key="6">
    <source>
        <dbReference type="PROSITE" id="PS51372"/>
    </source>
</evidence>
<keyword evidence="8" id="KW-1185">Reference proteome</keyword>
<dbReference type="Gene3D" id="1.10.10.10">
    <property type="entry name" value="Winged helix-like DNA-binding domain superfamily/Winged helix DNA-binding domain"/>
    <property type="match status" value="1"/>
</dbReference>
<organism evidence="7 8">
    <name type="scientific">Orenia metallireducens</name>
    <dbReference type="NCBI Taxonomy" id="1413210"/>
    <lineage>
        <taxon>Bacteria</taxon>
        <taxon>Bacillati</taxon>
        <taxon>Bacillota</taxon>
        <taxon>Clostridia</taxon>
        <taxon>Halanaerobiales</taxon>
        <taxon>Halobacteroidaceae</taxon>
        <taxon>Orenia</taxon>
    </lineage>
</organism>
<proteinExistence type="predicted"/>
<dbReference type="AlphaFoldDB" id="A0A285G451"/>
<name>A0A285G451_9FIRM</name>
<dbReference type="Pfam" id="PF00874">
    <property type="entry name" value="PRD"/>
    <property type="match status" value="1"/>
</dbReference>
<keyword evidence="4" id="KW-0804">Transcription</keyword>
<keyword evidence="3" id="KW-0010">Activator</keyword>
<dbReference type="Proteomes" id="UP000219573">
    <property type="component" value="Unassembled WGS sequence"/>
</dbReference>
<feature type="domain" description="PRD" evidence="6">
    <location>
        <begin position="201"/>
        <end position="306"/>
    </location>
</feature>
<dbReference type="PANTHER" id="PTHR30185">
    <property type="entry name" value="CRYPTIC BETA-GLUCOSIDE BGL OPERON ANTITERMINATOR"/>
    <property type="match status" value="1"/>
</dbReference>
<sequence length="521" mass="60405">MELEKRRHKQLLYRLLELNKPITISELANFLGVSARTIRRDLDELEQCLEKEDIKLIKKARVGVYLKLEETKALKLKQSLDEARVEDQFLSPEARVRWILKRLLIGSSECKVEKLEEKLYISRSTVYNDLDSVEAWLRRYALSLDKENNNLIIVGRERNIRVAMVNLLLELLGSKRSKEIIDLLNEGIGVKTSDHKVLKEFCSAIDLQLIRKSIGLIEAKRRVLYTNHSILYFCLYSAISFKRIVEGKEVSLSRDELNKLKGEEDFSLADFMSEKLEKKLGIKLSEAEKAAALLQVLAGEIYSSKDLESREDIINRTSKKIVLVAERLIAEIELDLGSKLAEDWDLFKGIVLYIRALFYAKSYGINYEDSYWDQVEFNELKEDNPYLFKKARISYSILKEELEIEVGENEIDFIGLMLLAAVERKKNKIRALIVFDGNLAVSQLMKARLERRVPRLEVVDFIYYSHLNKIKRDGIDLIISSREIEGSEDIMVISPLAKQDDIIRIEERIEVLLDLKTYFAS</sequence>
<dbReference type="RefSeq" id="WP_097016746.1">
    <property type="nucleotide sequence ID" value="NZ_OBDZ01000004.1"/>
</dbReference>
<dbReference type="PROSITE" id="PS51372">
    <property type="entry name" value="PRD_2"/>
    <property type="match status" value="2"/>
</dbReference>
<reference evidence="8" key="1">
    <citation type="submission" date="2017-09" db="EMBL/GenBank/DDBJ databases">
        <authorList>
            <person name="Varghese N."/>
            <person name="Submissions S."/>
        </authorList>
    </citation>
    <scope>NUCLEOTIDE SEQUENCE [LARGE SCALE GENOMIC DNA]</scope>
    <source>
        <strain evidence="8">MSL47</strain>
    </source>
</reference>
<evidence type="ECO:0000313" key="8">
    <source>
        <dbReference type="Proteomes" id="UP000219573"/>
    </source>
</evidence>
<dbReference type="InterPro" id="IPR050661">
    <property type="entry name" value="BglG_antiterminators"/>
</dbReference>
<dbReference type="InterPro" id="IPR036390">
    <property type="entry name" value="WH_DNA-bd_sf"/>
</dbReference>
<dbReference type="InterPro" id="IPR011608">
    <property type="entry name" value="PRD"/>
</dbReference>
<dbReference type="InterPro" id="IPR001034">
    <property type="entry name" value="DeoR_HTH"/>
</dbReference>
<dbReference type="PROSITE" id="PS51000">
    <property type="entry name" value="HTH_DEOR_2"/>
    <property type="match status" value="1"/>
</dbReference>
<feature type="domain" description="PRD" evidence="6">
    <location>
        <begin position="316"/>
        <end position="428"/>
    </location>
</feature>
<dbReference type="SUPFAM" id="SSF63520">
    <property type="entry name" value="PTS-regulatory domain, PRD"/>
    <property type="match status" value="2"/>
</dbReference>
<dbReference type="SUPFAM" id="SSF46785">
    <property type="entry name" value="Winged helix' DNA-binding domain"/>
    <property type="match status" value="1"/>
</dbReference>
<dbReference type="InterPro" id="IPR036388">
    <property type="entry name" value="WH-like_DNA-bd_sf"/>
</dbReference>
<evidence type="ECO:0000259" key="5">
    <source>
        <dbReference type="PROSITE" id="PS51000"/>
    </source>
</evidence>
<dbReference type="InterPro" id="IPR013196">
    <property type="entry name" value="HTH_11"/>
</dbReference>